<dbReference type="GO" id="GO:0008360">
    <property type="term" value="P:regulation of cell shape"/>
    <property type="evidence" value="ECO:0007669"/>
    <property type="project" value="UniProtKB-KW"/>
</dbReference>
<comment type="subcellular location">
    <subcellularLocation>
        <location evidence="1 18">Cytoplasm</location>
    </subcellularLocation>
</comment>
<dbReference type="RefSeq" id="WP_072576582.1">
    <property type="nucleotide sequence ID" value="NZ_LWHB01000084.1"/>
</dbReference>
<comment type="pathway">
    <text evidence="18">Nucleotide-sugar biosynthesis; UDP-N-acetyl-alpha-D-glucosamine biosynthesis; N-acetyl-alpha-D-glucosamine 1-phosphate from alpha-D-glucosamine 6-phosphate (route II): step 2/2.</text>
</comment>
<feature type="region of interest" description="N-acetyltransferase" evidence="18">
    <location>
        <begin position="254"/>
        <end position="458"/>
    </location>
</feature>
<evidence type="ECO:0000259" key="20">
    <source>
        <dbReference type="Pfam" id="PF25087"/>
    </source>
</evidence>
<gene>
    <name evidence="18 21" type="primary">glmU</name>
    <name evidence="21" type="ORF">NCTC13337_01690</name>
</gene>
<evidence type="ECO:0000256" key="17">
    <source>
        <dbReference type="ARBA" id="ARBA00049628"/>
    </source>
</evidence>
<comment type="similarity">
    <text evidence="2 18">In the C-terminal section; belongs to the transferase hexapeptide repeat family.</text>
</comment>
<dbReference type="GO" id="GO:0009245">
    <property type="term" value="P:lipid A biosynthetic process"/>
    <property type="evidence" value="ECO:0007669"/>
    <property type="project" value="UniProtKB-UniRule"/>
</dbReference>
<name>A0A380MTT0_9GAMM</name>
<accession>A0A380MTT0</accession>
<dbReference type="GO" id="GO:0000902">
    <property type="term" value="P:cell morphogenesis"/>
    <property type="evidence" value="ECO:0007669"/>
    <property type="project" value="UniProtKB-UniRule"/>
</dbReference>
<feature type="binding site" evidence="18">
    <location>
        <position position="383"/>
    </location>
    <ligand>
        <name>acetyl-CoA</name>
        <dbReference type="ChEBI" id="CHEBI:57288"/>
    </ligand>
</feature>
<dbReference type="GO" id="GO:0006048">
    <property type="term" value="P:UDP-N-acetylglucosamine biosynthetic process"/>
    <property type="evidence" value="ECO:0007669"/>
    <property type="project" value="UniProtKB-UniPathway"/>
</dbReference>
<keyword evidence="9 18" id="KW-0460">Magnesium</keyword>
<dbReference type="SUPFAM" id="SSF53448">
    <property type="entry name" value="Nucleotide-diphospho-sugar transferases"/>
    <property type="match status" value="1"/>
</dbReference>
<dbReference type="GO" id="GO:0003977">
    <property type="term" value="F:UDP-N-acetylglucosamine diphosphorylase activity"/>
    <property type="evidence" value="ECO:0007669"/>
    <property type="project" value="UniProtKB-UniRule"/>
</dbReference>
<evidence type="ECO:0000259" key="19">
    <source>
        <dbReference type="Pfam" id="PF12804"/>
    </source>
</evidence>
<comment type="caution">
    <text evidence="18">Lacks conserved residue(s) required for the propagation of feature annotation.</text>
</comment>
<dbReference type="GO" id="GO:0016020">
    <property type="term" value="C:membrane"/>
    <property type="evidence" value="ECO:0007669"/>
    <property type="project" value="GOC"/>
</dbReference>
<dbReference type="CDD" id="cd02540">
    <property type="entry name" value="GT2_GlmU_N_bac"/>
    <property type="match status" value="1"/>
</dbReference>
<feature type="binding site" evidence="18">
    <location>
        <position position="369"/>
    </location>
    <ligand>
        <name>UDP-N-acetyl-alpha-D-glucosamine</name>
        <dbReference type="ChEBI" id="CHEBI:57705"/>
    </ligand>
</feature>
<dbReference type="NCBIfam" id="TIGR01173">
    <property type="entry name" value="glmU"/>
    <property type="match status" value="1"/>
</dbReference>
<dbReference type="EC" id="2.7.7.23" evidence="18"/>
<comment type="catalytic activity">
    <reaction evidence="16 18">
        <text>N-acetyl-alpha-D-glucosamine 1-phosphate + UTP + H(+) = UDP-N-acetyl-alpha-D-glucosamine + diphosphate</text>
        <dbReference type="Rhea" id="RHEA:13509"/>
        <dbReference type="ChEBI" id="CHEBI:15378"/>
        <dbReference type="ChEBI" id="CHEBI:33019"/>
        <dbReference type="ChEBI" id="CHEBI:46398"/>
        <dbReference type="ChEBI" id="CHEBI:57705"/>
        <dbReference type="ChEBI" id="CHEBI:57776"/>
        <dbReference type="EC" id="2.7.7.23"/>
    </reaction>
</comment>
<dbReference type="AlphaFoldDB" id="A0A380MTT0"/>
<keyword evidence="14 18" id="KW-0961">Cell wall biogenesis/degradation</keyword>
<evidence type="ECO:0000313" key="22">
    <source>
        <dbReference type="Proteomes" id="UP000254601"/>
    </source>
</evidence>
<evidence type="ECO:0000256" key="2">
    <source>
        <dbReference type="ARBA" id="ARBA00007707"/>
    </source>
</evidence>
<evidence type="ECO:0000256" key="12">
    <source>
        <dbReference type="ARBA" id="ARBA00023268"/>
    </source>
</evidence>
<dbReference type="Pfam" id="PF12804">
    <property type="entry name" value="NTP_transf_3"/>
    <property type="match status" value="1"/>
</dbReference>
<evidence type="ECO:0000256" key="5">
    <source>
        <dbReference type="ARBA" id="ARBA00022679"/>
    </source>
</evidence>
<dbReference type="InterPro" id="IPR038009">
    <property type="entry name" value="GlmU_C_LbH"/>
</dbReference>
<comment type="function">
    <text evidence="17 18">Catalyzes the last two sequential reactions in the de novo biosynthetic pathway for UDP-N-acetylglucosamine (UDP-GlcNAc). The C-terminal domain catalyzes the transfer of acetyl group from acetyl coenzyme A to glucosamine-1-phosphate (GlcN-1-P) to produce N-acetylglucosamine-1-phosphate (GlcNAc-1-P), which is converted into UDP-GlcNAc by the transfer of uridine 5-monophosphate (from uridine 5-triphosphate), a reaction catalyzed by the N-terminal domain.</text>
</comment>
<evidence type="ECO:0000256" key="15">
    <source>
        <dbReference type="ARBA" id="ARBA00048247"/>
    </source>
</evidence>
<keyword evidence="12 18" id="KW-0511">Multifunctional enzyme</keyword>
<feature type="binding site" evidence="18">
    <location>
        <position position="230"/>
    </location>
    <ligand>
        <name>Mg(2+)</name>
        <dbReference type="ChEBI" id="CHEBI:18420"/>
    </ligand>
</feature>
<dbReference type="GO" id="GO:0019134">
    <property type="term" value="F:glucosamine-1-phosphate N-acetyltransferase activity"/>
    <property type="evidence" value="ECO:0007669"/>
    <property type="project" value="UniProtKB-UniRule"/>
</dbReference>
<proteinExistence type="inferred from homology"/>
<evidence type="ECO:0000256" key="7">
    <source>
        <dbReference type="ARBA" id="ARBA00022723"/>
    </source>
</evidence>
<feature type="binding site" evidence="18">
    <location>
        <position position="142"/>
    </location>
    <ligand>
        <name>UDP-N-acetyl-alpha-D-glucosamine</name>
        <dbReference type="ChEBI" id="CHEBI:57705"/>
    </ligand>
</feature>
<dbReference type="GO" id="GO:0009252">
    <property type="term" value="P:peptidoglycan biosynthetic process"/>
    <property type="evidence" value="ECO:0007669"/>
    <property type="project" value="UniProtKB-UniRule"/>
</dbReference>
<dbReference type="InterPro" id="IPR018357">
    <property type="entry name" value="Hexapep_transf_CS"/>
</dbReference>
<dbReference type="InterPro" id="IPR005882">
    <property type="entry name" value="Bifunctional_GlmU"/>
</dbReference>
<dbReference type="InterPro" id="IPR029044">
    <property type="entry name" value="Nucleotide-diphossugar_trans"/>
</dbReference>
<organism evidence="21 22">
    <name type="scientific">Suttonella ornithocola</name>
    <dbReference type="NCBI Taxonomy" id="279832"/>
    <lineage>
        <taxon>Bacteria</taxon>
        <taxon>Pseudomonadati</taxon>
        <taxon>Pseudomonadota</taxon>
        <taxon>Gammaproteobacteria</taxon>
        <taxon>Cardiobacteriales</taxon>
        <taxon>Cardiobacteriaceae</taxon>
        <taxon>Suttonella</taxon>
    </lineage>
</organism>
<evidence type="ECO:0000256" key="10">
    <source>
        <dbReference type="ARBA" id="ARBA00022960"/>
    </source>
</evidence>
<evidence type="ECO:0000256" key="14">
    <source>
        <dbReference type="ARBA" id="ARBA00023316"/>
    </source>
</evidence>
<comment type="pathway">
    <text evidence="18">Nucleotide-sugar biosynthesis; UDP-N-acetyl-alpha-D-glucosamine biosynthesis; UDP-N-acetyl-alpha-D-glucosamine from N-acetyl-alpha-D-glucosamine 1-phosphate: step 1/1.</text>
</comment>
<keyword evidence="7 18" id="KW-0479">Metal-binding</keyword>
<keyword evidence="4 18" id="KW-0963">Cytoplasm</keyword>
<dbReference type="UniPathway" id="UPA00973"/>
<dbReference type="Proteomes" id="UP000254601">
    <property type="component" value="Unassembled WGS sequence"/>
</dbReference>
<feature type="binding site" evidence="18">
    <location>
        <position position="157"/>
    </location>
    <ligand>
        <name>UDP-N-acetyl-alpha-D-glucosamine</name>
        <dbReference type="ChEBI" id="CHEBI:57705"/>
    </ligand>
</feature>
<feature type="binding site" evidence="18">
    <location>
        <position position="443"/>
    </location>
    <ligand>
        <name>acetyl-CoA</name>
        <dbReference type="ChEBI" id="CHEBI:57288"/>
    </ligand>
</feature>
<feature type="domain" description="MobA-like NTP transferase" evidence="19">
    <location>
        <begin position="8"/>
        <end position="139"/>
    </location>
</feature>
<dbReference type="InterPro" id="IPR050065">
    <property type="entry name" value="GlmU-like"/>
</dbReference>
<feature type="region of interest" description="Pyrophosphorylase" evidence="18">
    <location>
        <begin position="1"/>
        <end position="232"/>
    </location>
</feature>
<dbReference type="Gene3D" id="2.160.10.10">
    <property type="entry name" value="Hexapeptide repeat proteins"/>
    <property type="match status" value="1"/>
</dbReference>
<keyword evidence="11 18" id="KW-0573">Peptidoglycan synthesis</keyword>
<feature type="binding site" evidence="18">
    <location>
        <begin position="389"/>
        <end position="390"/>
    </location>
    <ligand>
        <name>acetyl-CoA</name>
        <dbReference type="ChEBI" id="CHEBI:57288"/>
    </ligand>
</feature>
<dbReference type="UniPathway" id="UPA00113">
    <property type="reaction ID" value="UER00532"/>
</dbReference>
<keyword evidence="6 18" id="KW-0548">Nucleotidyltransferase</keyword>
<keyword evidence="5 18" id="KW-0808">Transferase</keyword>
<dbReference type="SUPFAM" id="SSF51161">
    <property type="entry name" value="Trimeric LpxA-like enzymes"/>
    <property type="match status" value="1"/>
</dbReference>
<dbReference type="GO" id="GO:0071555">
    <property type="term" value="P:cell wall organization"/>
    <property type="evidence" value="ECO:0007669"/>
    <property type="project" value="UniProtKB-KW"/>
</dbReference>
<feature type="domain" description="Mannose-1-phosphate guanyltransferase C-terminal" evidence="20">
    <location>
        <begin position="317"/>
        <end position="410"/>
    </location>
</feature>
<evidence type="ECO:0000256" key="13">
    <source>
        <dbReference type="ARBA" id="ARBA00023315"/>
    </source>
</evidence>
<feature type="binding site" evidence="18">
    <location>
        <position position="230"/>
    </location>
    <ligand>
        <name>UDP-N-acetyl-alpha-D-glucosamine</name>
        <dbReference type="ChEBI" id="CHEBI:57705"/>
    </ligand>
</feature>
<dbReference type="InterPro" id="IPR025877">
    <property type="entry name" value="MobA-like_NTP_Trfase"/>
</dbReference>
<evidence type="ECO:0000256" key="9">
    <source>
        <dbReference type="ARBA" id="ARBA00022842"/>
    </source>
</evidence>
<evidence type="ECO:0000256" key="8">
    <source>
        <dbReference type="ARBA" id="ARBA00022737"/>
    </source>
</evidence>
<reference evidence="21 22" key="1">
    <citation type="submission" date="2018-06" db="EMBL/GenBank/DDBJ databases">
        <authorList>
            <consortium name="Pathogen Informatics"/>
            <person name="Doyle S."/>
        </authorList>
    </citation>
    <scope>NUCLEOTIDE SEQUENCE [LARGE SCALE GENOMIC DNA]</scope>
    <source>
        <strain evidence="21 22">NCTC13337</strain>
    </source>
</reference>
<keyword evidence="8 18" id="KW-0677">Repeat</keyword>
<sequence>MKHNHKLALVLAAGKGTRMRSDLPKVLQSLGGKAMIKHLLETLQQVKDIDIAIIYGYQGNVLQEALNEDYQNLSWVAQEEQLGTGHAVRQALPLLETNGVTLIVFGDGPFLQLDTINKLINVAEEKGAALLTATVDNPFGYGRIIRNEQKEIVGIIEEKDTNEMEKGIKEINVGVMAIQNHLLAKFIPMISCQNAQKEYYLTDIIGLLSANGETVDSVSIKEVDEMIGINDKIQLAEAERIYRQQQVKKLLDKGVTIIDPLRCDIHGEVEVGKDVIIEPNVFFKGKVIIGDRVIIEAGSILENCTIGNDSVIHAYSIIEKTTVEQAVNVGPFARLRPNTILHSHSRIGNFVEIKGSTIGIESKVNHLSYIGDSVVGSKVNIGAGTITCNYDGKNKFKTMIGDNVFVGSNTALVAPLSLGNNVTIGAGSVITKDIIPNALALTRAKIKIKEDWKKFESN</sequence>
<comment type="catalytic activity">
    <reaction evidence="15 18">
        <text>alpha-D-glucosamine 1-phosphate + acetyl-CoA = N-acetyl-alpha-D-glucosamine 1-phosphate + CoA + H(+)</text>
        <dbReference type="Rhea" id="RHEA:13725"/>
        <dbReference type="ChEBI" id="CHEBI:15378"/>
        <dbReference type="ChEBI" id="CHEBI:57287"/>
        <dbReference type="ChEBI" id="CHEBI:57288"/>
        <dbReference type="ChEBI" id="CHEBI:57776"/>
        <dbReference type="ChEBI" id="CHEBI:58516"/>
        <dbReference type="EC" id="2.3.1.157"/>
    </reaction>
</comment>
<dbReference type="HAMAP" id="MF_01631">
    <property type="entry name" value="GlmU"/>
    <property type="match status" value="1"/>
</dbReference>
<evidence type="ECO:0000256" key="18">
    <source>
        <dbReference type="HAMAP-Rule" id="MF_01631"/>
    </source>
</evidence>
<protein>
    <recommendedName>
        <fullName evidence="18">Bifunctional protein GlmU</fullName>
    </recommendedName>
    <domain>
        <recommendedName>
            <fullName evidence="18">UDP-N-acetylglucosamine pyrophosphorylase</fullName>
            <ecNumber evidence="18">2.7.7.23</ecNumber>
        </recommendedName>
        <alternativeName>
            <fullName evidence="18">N-acetylglucosamine-1-phosphate uridyltransferase</fullName>
        </alternativeName>
    </domain>
    <domain>
        <recommendedName>
            <fullName evidence="18">Glucosamine-1-phosphate N-acetyltransferase</fullName>
            <ecNumber evidence="18">2.3.1.157</ecNumber>
        </recommendedName>
    </domain>
</protein>
<dbReference type="PANTHER" id="PTHR43584:SF3">
    <property type="entry name" value="BIFUNCTIONAL PROTEIN GLMU"/>
    <property type="match status" value="1"/>
</dbReference>
<dbReference type="PANTHER" id="PTHR43584">
    <property type="entry name" value="NUCLEOTIDYL TRANSFERASE"/>
    <property type="match status" value="1"/>
</dbReference>
<dbReference type="EMBL" id="UHIC01000001">
    <property type="protein sequence ID" value="SUO96029.1"/>
    <property type="molecule type" value="Genomic_DNA"/>
</dbReference>
<evidence type="ECO:0000256" key="11">
    <source>
        <dbReference type="ARBA" id="ARBA00022984"/>
    </source>
</evidence>
<feature type="binding site" evidence="18">
    <location>
        <position position="336"/>
    </location>
    <ligand>
        <name>UDP-N-acetyl-alpha-D-glucosamine</name>
        <dbReference type="ChEBI" id="CHEBI:57705"/>
    </ligand>
</feature>
<evidence type="ECO:0000256" key="3">
    <source>
        <dbReference type="ARBA" id="ARBA00007947"/>
    </source>
</evidence>
<comment type="pathway">
    <text evidence="18">Bacterial outer membrane biogenesis; LPS lipid A biosynthesis.</text>
</comment>
<feature type="binding site" evidence="18">
    <location>
        <position position="380"/>
    </location>
    <ligand>
        <name>UDP-N-acetyl-alpha-D-glucosamine</name>
        <dbReference type="ChEBI" id="CHEBI:57705"/>
    </ligand>
</feature>
<dbReference type="InterPro" id="IPR056729">
    <property type="entry name" value="GMPPB_C"/>
</dbReference>
<comment type="subunit">
    <text evidence="18">Homotrimer.</text>
</comment>
<feature type="binding site" evidence="18">
    <location>
        <position position="172"/>
    </location>
    <ligand>
        <name>UDP-N-acetyl-alpha-D-glucosamine</name>
        <dbReference type="ChEBI" id="CHEBI:57705"/>
    </ligand>
</feature>
<dbReference type="OrthoDB" id="9775031at2"/>
<evidence type="ECO:0000313" key="21">
    <source>
        <dbReference type="EMBL" id="SUO96029.1"/>
    </source>
</evidence>
<dbReference type="InterPro" id="IPR011004">
    <property type="entry name" value="Trimer_LpxA-like_sf"/>
</dbReference>
<dbReference type="CDD" id="cd03353">
    <property type="entry name" value="LbH_GlmU_C"/>
    <property type="match status" value="1"/>
</dbReference>
<comment type="cofactor">
    <cofactor evidence="18">
        <name>Mg(2+)</name>
        <dbReference type="ChEBI" id="CHEBI:18420"/>
    </cofactor>
    <text evidence="18">Binds 1 Mg(2+) ion per subunit.</text>
</comment>
<keyword evidence="22" id="KW-1185">Reference proteome</keyword>
<comment type="similarity">
    <text evidence="3 18">In the N-terminal section; belongs to the N-acetylglucosamine-1-phosphate uridyltransferase family.</text>
</comment>
<feature type="binding site" evidence="18">
    <location>
        <position position="354"/>
    </location>
    <ligand>
        <name>UDP-N-acetyl-alpha-D-glucosamine</name>
        <dbReference type="ChEBI" id="CHEBI:57705"/>
    </ligand>
</feature>
<dbReference type="GO" id="GO:0000287">
    <property type="term" value="F:magnesium ion binding"/>
    <property type="evidence" value="ECO:0007669"/>
    <property type="project" value="UniProtKB-UniRule"/>
</dbReference>
<feature type="binding site" evidence="18">
    <location>
        <position position="408"/>
    </location>
    <ligand>
        <name>acetyl-CoA</name>
        <dbReference type="ChEBI" id="CHEBI:57288"/>
    </ligand>
</feature>
<dbReference type="EC" id="2.3.1.157" evidence="18"/>
<evidence type="ECO:0000256" key="6">
    <source>
        <dbReference type="ARBA" id="ARBA00022695"/>
    </source>
</evidence>
<keyword evidence="10 18" id="KW-0133">Cell shape</keyword>
<feature type="binding site" evidence="18">
    <location>
        <position position="426"/>
    </location>
    <ligand>
        <name>acetyl-CoA</name>
        <dbReference type="ChEBI" id="CHEBI:57288"/>
    </ligand>
</feature>
<feature type="binding site" evidence="18">
    <location>
        <position position="78"/>
    </location>
    <ligand>
        <name>UDP-N-acetyl-alpha-D-glucosamine</name>
        <dbReference type="ChEBI" id="CHEBI:57705"/>
    </ligand>
</feature>
<feature type="binding site" evidence="18">
    <location>
        <position position="107"/>
    </location>
    <ligand>
        <name>Mg(2+)</name>
        <dbReference type="ChEBI" id="CHEBI:18420"/>
    </ligand>
</feature>
<feature type="binding site" evidence="18">
    <location>
        <position position="25"/>
    </location>
    <ligand>
        <name>UDP-N-acetyl-alpha-D-glucosamine</name>
        <dbReference type="ChEBI" id="CHEBI:57705"/>
    </ligand>
</feature>
<dbReference type="PROSITE" id="PS00101">
    <property type="entry name" value="HEXAPEP_TRANSFERASES"/>
    <property type="match status" value="1"/>
</dbReference>
<feature type="binding site" evidence="18">
    <location>
        <begin position="11"/>
        <end position="14"/>
    </location>
    <ligand>
        <name>UDP-N-acetyl-alpha-D-glucosamine</name>
        <dbReference type="ChEBI" id="CHEBI:57705"/>
    </ligand>
</feature>
<evidence type="ECO:0000256" key="16">
    <source>
        <dbReference type="ARBA" id="ARBA00048493"/>
    </source>
</evidence>
<feature type="active site" description="Proton acceptor" evidence="18">
    <location>
        <position position="366"/>
    </location>
</feature>
<evidence type="ECO:0000256" key="4">
    <source>
        <dbReference type="ARBA" id="ARBA00022490"/>
    </source>
</evidence>
<keyword evidence="13 18" id="KW-0012">Acyltransferase</keyword>
<evidence type="ECO:0000256" key="1">
    <source>
        <dbReference type="ARBA" id="ARBA00004496"/>
    </source>
</evidence>
<feature type="region of interest" description="Linker" evidence="18">
    <location>
        <begin position="233"/>
        <end position="253"/>
    </location>
</feature>
<dbReference type="GO" id="GO:0005737">
    <property type="term" value="C:cytoplasm"/>
    <property type="evidence" value="ECO:0007669"/>
    <property type="project" value="UniProtKB-SubCell"/>
</dbReference>
<dbReference type="Pfam" id="PF25087">
    <property type="entry name" value="GMPPB_C"/>
    <property type="match status" value="1"/>
</dbReference>
<dbReference type="InterPro" id="IPR001451">
    <property type="entry name" value="Hexapep"/>
</dbReference>
<dbReference type="Gene3D" id="3.90.550.10">
    <property type="entry name" value="Spore Coat Polysaccharide Biosynthesis Protein SpsA, Chain A"/>
    <property type="match status" value="1"/>
</dbReference>
<feature type="binding site" evidence="18">
    <location>
        <begin position="83"/>
        <end position="84"/>
    </location>
    <ligand>
        <name>UDP-N-acetyl-alpha-D-glucosamine</name>
        <dbReference type="ChEBI" id="CHEBI:57705"/>
    </ligand>
</feature>
<dbReference type="Pfam" id="PF00132">
    <property type="entry name" value="Hexapep"/>
    <property type="match status" value="1"/>
</dbReference>